<gene>
    <name evidence="3" type="ORF">EEDITHA_LOCUS11929</name>
</gene>
<feature type="domain" description="RNase H type-1" evidence="2">
    <location>
        <begin position="1"/>
        <end position="85"/>
    </location>
</feature>
<evidence type="ECO:0000259" key="2">
    <source>
        <dbReference type="PROSITE" id="PS50879"/>
    </source>
</evidence>
<dbReference type="GO" id="GO:0003676">
    <property type="term" value="F:nucleic acid binding"/>
    <property type="evidence" value="ECO:0007669"/>
    <property type="project" value="InterPro"/>
</dbReference>
<dbReference type="AlphaFoldDB" id="A0AAU9UC60"/>
<reference evidence="3" key="1">
    <citation type="submission" date="2022-03" db="EMBL/GenBank/DDBJ databases">
        <authorList>
            <person name="Tunstrom K."/>
        </authorList>
    </citation>
    <scope>NUCLEOTIDE SEQUENCE</scope>
</reference>
<dbReference type="SUPFAM" id="SSF53098">
    <property type="entry name" value="Ribonuclease H-like"/>
    <property type="match status" value="1"/>
</dbReference>
<sequence length="442" mass="49501">MYALFRAVDMVRKSKESSINILSDSRSSLDLLKSPLATHPLAMEMKRCIRQIQEENRTVRFFWLKAHVGIPGNERADELAKKAALTKKSAPDYNKVPISYVRRQTREETVRLWQDRYNSSQTGSVTKIFLPDAKTACKLVRKVTLTPVDTQILTGHGRFAAYLHRFHLKDSPPCVCDPNCEETVLHIVLECPRFDLEIKLQRKLDQPSLHTIMENEADRTSFLAFARHNVVIAARRNGSIALPPAPLSVPQAQSTITATPHLHPTQNTNTQTGSAAPLQESPTRVSLGLRLQAIPSALRKLFQGRTTQNTPPPPTQSKTLESLLREGNGSGEVGIRTRCVTLFMDSEAERIGITFCRSEGLDWLVVSPGLALLIKGSTQKTSLKRKKIDALAQKQDDDSTYRLVRLHNKAIALFEWGDESAFAQASSWLQRQSELPGRPPEE</sequence>
<dbReference type="Pfam" id="PF00075">
    <property type="entry name" value="RNase_H"/>
    <property type="match status" value="1"/>
</dbReference>
<dbReference type="CDD" id="cd09276">
    <property type="entry name" value="Rnase_HI_RT_non_LTR"/>
    <property type="match status" value="1"/>
</dbReference>
<dbReference type="EMBL" id="CAKOGL010000016">
    <property type="protein sequence ID" value="CAH2096611.1"/>
    <property type="molecule type" value="Genomic_DNA"/>
</dbReference>
<dbReference type="PROSITE" id="PS50879">
    <property type="entry name" value="RNASE_H_1"/>
    <property type="match status" value="1"/>
</dbReference>
<evidence type="ECO:0000256" key="1">
    <source>
        <dbReference type="SAM" id="MobiDB-lite"/>
    </source>
</evidence>
<dbReference type="InterPro" id="IPR002156">
    <property type="entry name" value="RNaseH_domain"/>
</dbReference>
<organism evidence="3 4">
    <name type="scientific">Euphydryas editha</name>
    <name type="common">Edith's checkerspot</name>
    <dbReference type="NCBI Taxonomy" id="104508"/>
    <lineage>
        <taxon>Eukaryota</taxon>
        <taxon>Metazoa</taxon>
        <taxon>Ecdysozoa</taxon>
        <taxon>Arthropoda</taxon>
        <taxon>Hexapoda</taxon>
        <taxon>Insecta</taxon>
        <taxon>Pterygota</taxon>
        <taxon>Neoptera</taxon>
        <taxon>Endopterygota</taxon>
        <taxon>Lepidoptera</taxon>
        <taxon>Glossata</taxon>
        <taxon>Ditrysia</taxon>
        <taxon>Papilionoidea</taxon>
        <taxon>Nymphalidae</taxon>
        <taxon>Nymphalinae</taxon>
        <taxon>Euphydryas</taxon>
    </lineage>
</organism>
<proteinExistence type="predicted"/>
<protein>
    <recommendedName>
        <fullName evidence="2">RNase H type-1 domain-containing protein</fullName>
    </recommendedName>
</protein>
<keyword evidence="4" id="KW-1185">Reference proteome</keyword>
<evidence type="ECO:0000313" key="3">
    <source>
        <dbReference type="EMBL" id="CAH2096611.1"/>
    </source>
</evidence>
<evidence type="ECO:0000313" key="4">
    <source>
        <dbReference type="Proteomes" id="UP001153954"/>
    </source>
</evidence>
<dbReference type="InterPro" id="IPR012337">
    <property type="entry name" value="RNaseH-like_sf"/>
</dbReference>
<accession>A0AAU9UC60</accession>
<name>A0AAU9UC60_EUPED</name>
<dbReference type="Proteomes" id="UP001153954">
    <property type="component" value="Unassembled WGS sequence"/>
</dbReference>
<dbReference type="Gene3D" id="3.30.420.10">
    <property type="entry name" value="Ribonuclease H-like superfamily/Ribonuclease H"/>
    <property type="match status" value="1"/>
</dbReference>
<feature type="region of interest" description="Disordered" evidence="1">
    <location>
        <begin position="259"/>
        <end position="280"/>
    </location>
</feature>
<dbReference type="InterPro" id="IPR036397">
    <property type="entry name" value="RNaseH_sf"/>
</dbReference>
<comment type="caution">
    <text evidence="3">The sequence shown here is derived from an EMBL/GenBank/DDBJ whole genome shotgun (WGS) entry which is preliminary data.</text>
</comment>
<dbReference type="GO" id="GO:0004523">
    <property type="term" value="F:RNA-DNA hybrid ribonuclease activity"/>
    <property type="evidence" value="ECO:0007669"/>
    <property type="project" value="InterPro"/>
</dbReference>